<gene>
    <name evidence="1" type="ORF">LACBIDRAFT_309721</name>
</gene>
<reference evidence="1 2" key="1">
    <citation type="journal article" date="2008" name="Nature">
        <title>The genome of Laccaria bicolor provides insights into mycorrhizal symbiosis.</title>
        <authorList>
            <person name="Martin F."/>
            <person name="Aerts A."/>
            <person name="Ahren D."/>
            <person name="Brun A."/>
            <person name="Danchin E.G.J."/>
            <person name="Duchaussoy F."/>
            <person name="Gibon J."/>
            <person name="Kohler A."/>
            <person name="Lindquist E."/>
            <person name="Pereda V."/>
            <person name="Salamov A."/>
            <person name="Shapiro H.J."/>
            <person name="Wuyts J."/>
            <person name="Blaudez D."/>
            <person name="Buee M."/>
            <person name="Brokstein P."/>
            <person name="Canbaeck B."/>
            <person name="Cohen D."/>
            <person name="Courty P.E."/>
            <person name="Coutinho P.M."/>
            <person name="Delaruelle C."/>
            <person name="Detter J.C."/>
            <person name="Deveau A."/>
            <person name="DiFazio S."/>
            <person name="Duplessis S."/>
            <person name="Fraissinet-Tachet L."/>
            <person name="Lucic E."/>
            <person name="Frey-Klett P."/>
            <person name="Fourrey C."/>
            <person name="Feussner I."/>
            <person name="Gay G."/>
            <person name="Grimwood J."/>
            <person name="Hoegger P.J."/>
            <person name="Jain P."/>
            <person name="Kilaru S."/>
            <person name="Labbe J."/>
            <person name="Lin Y.C."/>
            <person name="Legue V."/>
            <person name="Le Tacon F."/>
            <person name="Marmeisse R."/>
            <person name="Melayah D."/>
            <person name="Montanini B."/>
            <person name="Muratet M."/>
            <person name="Nehls U."/>
            <person name="Niculita-Hirzel H."/>
            <person name="Oudot-Le Secq M.P."/>
            <person name="Peter M."/>
            <person name="Quesneville H."/>
            <person name="Rajashekar B."/>
            <person name="Reich M."/>
            <person name="Rouhier N."/>
            <person name="Schmutz J."/>
            <person name="Yin T."/>
            <person name="Chalot M."/>
            <person name="Henrissat B."/>
            <person name="Kuees U."/>
            <person name="Lucas S."/>
            <person name="Van de Peer Y."/>
            <person name="Podila G.K."/>
            <person name="Polle A."/>
            <person name="Pukkila P.J."/>
            <person name="Richardson P.M."/>
            <person name="Rouze P."/>
            <person name="Sanders I.R."/>
            <person name="Stajich J.E."/>
            <person name="Tunlid A."/>
            <person name="Tuskan G."/>
            <person name="Grigoriev I.V."/>
        </authorList>
    </citation>
    <scope>NUCLEOTIDE SEQUENCE [LARGE SCALE GENOMIC DNA]</scope>
    <source>
        <strain evidence="2">S238N-H82 / ATCC MYA-4686</strain>
    </source>
</reference>
<protein>
    <submittedName>
        <fullName evidence="1">Predicted protein</fullName>
    </submittedName>
</protein>
<keyword evidence="2" id="KW-1185">Reference proteome</keyword>
<evidence type="ECO:0000313" key="2">
    <source>
        <dbReference type="Proteomes" id="UP000001194"/>
    </source>
</evidence>
<sequence>MLASTSKCFTLQLSSNSCMGRFSYRPGISIHASGLNYSGRYVLTFDFVSKYLGKNFKYTFLDRTSK</sequence>
<dbReference type="HOGENOM" id="CLU_2831610_0_0_1"/>
<organism evidence="2">
    <name type="scientific">Laccaria bicolor (strain S238N-H82 / ATCC MYA-4686)</name>
    <name type="common">Bicoloured deceiver</name>
    <name type="synonym">Laccaria laccata var. bicolor</name>
    <dbReference type="NCBI Taxonomy" id="486041"/>
    <lineage>
        <taxon>Eukaryota</taxon>
        <taxon>Fungi</taxon>
        <taxon>Dikarya</taxon>
        <taxon>Basidiomycota</taxon>
        <taxon>Agaricomycotina</taxon>
        <taxon>Agaricomycetes</taxon>
        <taxon>Agaricomycetidae</taxon>
        <taxon>Agaricales</taxon>
        <taxon>Agaricineae</taxon>
        <taxon>Hydnangiaceae</taxon>
        <taxon>Laccaria</taxon>
    </lineage>
</organism>
<dbReference type="InParanoid" id="B0DSX6"/>
<accession>B0DSX6</accession>
<evidence type="ECO:0000313" key="1">
    <source>
        <dbReference type="EMBL" id="EDR02392.1"/>
    </source>
</evidence>
<name>B0DSX6_LACBS</name>
<dbReference type="KEGG" id="lbc:LACBIDRAFT_309721"/>
<dbReference type="Proteomes" id="UP000001194">
    <property type="component" value="Unassembled WGS sequence"/>
</dbReference>
<proteinExistence type="predicted"/>
<dbReference type="GeneID" id="6082699"/>
<dbReference type="EMBL" id="DS547131">
    <property type="protein sequence ID" value="EDR02392.1"/>
    <property type="molecule type" value="Genomic_DNA"/>
</dbReference>
<dbReference type="AlphaFoldDB" id="B0DSX6"/>
<dbReference type="RefSeq" id="XP_001887069.1">
    <property type="nucleotide sequence ID" value="XM_001887034.1"/>
</dbReference>